<dbReference type="Gene3D" id="1.10.287.950">
    <property type="entry name" value="Methyl-accepting chemotaxis protein"/>
    <property type="match status" value="1"/>
</dbReference>
<accession>A0A1H9BTQ4</accession>
<dbReference type="EMBL" id="FOFO01000010">
    <property type="protein sequence ID" value="SEP91923.1"/>
    <property type="molecule type" value="Genomic_DNA"/>
</dbReference>
<organism evidence="2 3">
    <name type="scientific">Ectothiorhodospira magna</name>
    <dbReference type="NCBI Taxonomy" id="867345"/>
    <lineage>
        <taxon>Bacteria</taxon>
        <taxon>Pseudomonadati</taxon>
        <taxon>Pseudomonadota</taxon>
        <taxon>Gammaproteobacteria</taxon>
        <taxon>Chromatiales</taxon>
        <taxon>Ectothiorhodospiraceae</taxon>
        <taxon>Ectothiorhodospira</taxon>
    </lineage>
</organism>
<name>A0A1H9BTQ4_9GAMM</name>
<dbReference type="RefSeq" id="WP_090205661.1">
    <property type="nucleotide sequence ID" value="NZ_FOFO01000010.1"/>
</dbReference>
<protein>
    <recommendedName>
        <fullName evidence="4">DUF3782 domain-containing protein</fullName>
    </recommendedName>
</protein>
<dbReference type="AlphaFoldDB" id="A0A1H9BTQ4"/>
<evidence type="ECO:0000256" key="1">
    <source>
        <dbReference type="SAM" id="MobiDB-lite"/>
    </source>
</evidence>
<dbReference type="OrthoDB" id="5623749at2"/>
<gene>
    <name evidence="2" type="ORF">SAMN05421693_11077</name>
</gene>
<sequence length="231" mass="26810">MTQTNPTLSDVWQLFQETARKFQDTDRKFQETDRKFQETDRKFQDTDRKFQETDRKFQDTDRKFQETDRKFQETDRKIQETDRLIKQLAKNLGDIGNRLGEFVEHMVAPAVVRLFRDQGIEVHAVYPNIRAKRNGVALEIDLLVVNDGVLIGVECKSKLTEAHVDAHVERLGNFKGVLPIYKDHRVMGAVAGMVVEDKVAEYALVRGLYVLCQNGEQIDLRTPLEFQPAVW</sequence>
<dbReference type="PANTHER" id="PTHR38753">
    <property type="entry name" value="SLR1441 PROTEIN"/>
    <property type="match status" value="1"/>
</dbReference>
<dbReference type="Proteomes" id="UP000199496">
    <property type="component" value="Unassembled WGS sequence"/>
</dbReference>
<evidence type="ECO:0008006" key="4">
    <source>
        <dbReference type="Google" id="ProtNLM"/>
    </source>
</evidence>
<feature type="region of interest" description="Disordered" evidence="1">
    <location>
        <begin position="26"/>
        <end position="61"/>
    </location>
</feature>
<evidence type="ECO:0000313" key="2">
    <source>
        <dbReference type="EMBL" id="SEP91923.1"/>
    </source>
</evidence>
<dbReference type="InterPro" id="IPR011335">
    <property type="entry name" value="Restrct_endonuc-II-like"/>
</dbReference>
<evidence type="ECO:0000313" key="3">
    <source>
        <dbReference type="Proteomes" id="UP000199496"/>
    </source>
</evidence>
<proteinExistence type="predicted"/>
<dbReference type="STRING" id="867345.SAMN05421693_11077"/>
<keyword evidence="3" id="KW-1185">Reference proteome</keyword>
<dbReference type="PANTHER" id="PTHR38753:SF1">
    <property type="entry name" value="SLR1441 PROTEIN"/>
    <property type="match status" value="1"/>
</dbReference>
<dbReference type="SUPFAM" id="SSF52980">
    <property type="entry name" value="Restriction endonuclease-like"/>
    <property type="match status" value="1"/>
</dbReference>
<reference evidence="2 3" key="1">
    <citation type="submission" date="2016-10" db="EMBL/GenBank/DDBJ databases">
        <authorList>
            <person name="de Groot N.N."/>
        </authorList>
    </citation>
    <scope>NUCLEOTIDE SEQUENCE [LARGE SCALE GENOMIC DNA]</scope>
    <source>
        <strain evidence="2 3">B7-7</strain>
    </source>
</reference>